<reference evidence="2" key="1">
    <citation type="submission" date="2021-06" db="EMBL/GenBank/DDBJ databases">
        <authorList>
            <person name="Kallberg Y."/>
            <person name="Tangrot J."/>
            <person name="Rosling A."/>
        </authorList>
    </citation>
    <scope>NUCLEOTIDE SEQUENCE</scope>
    <source>
        <strain evidence="2">UK204</strain>
    </source>
</reference>
<comment type="caution">
    <text evidence="2">The sequence shown here is derived from an EMBL/GenBank/DDBJ whole genome shotgun (WGS) entry which is preliminary data.</text>
</comment>
<accession>A0A9N9HPR9</accession>
<dbReference type="Proteomes" id="UP000789570">
    <property type="component" value="Unassembled WGS sequence"/>
</dbReference>
<evidence type="ECO:0000256" key="1">
    <source>
        <dbReference type="SAM" id="MobiDB-lite"/>
    </source>
</evidence>
<feature type="region of interest" description="Disordered" evidence="1">
    <location>
        <begin position="28"/>
        <end position="53"/>
    </location>
</feature>
<evidence type="ECO:0000313" key="3">
    <source>
        <dbReference type="Proteomes" id="UP000789570"/>
    </source>
</evidence>
<evidence type="ECO:0000313" key="2">
    <source>
        <dbReference type="EMBL" id="CAG8699585.1"/>
    </source>
</evidence>
<dbReference type="EMBL" id="CAJVPQ010007704">
    <property type="protein sequence ID" value="CAG8699585.1"/>
    <property type="molecule type" value="Genomic_DNA"/>
</dbReference>
<dbReference type="AlphaFoldDB" id="A0A9N9HPR9"/>
<keyword evidence="3" id="KW-1185">Reference proteome</keyword>
<name>A0A9N9HPR9_9GLOM</name>
<sequence length="80" mass="8784">MKDKANLTGSSSKWSMKILWGPINVDNSGPDGEIADDASGSQNSQRKAKRKIVVPPKPKSEIYEIRGELITIWVSIKEAS</sequence>
<gene>
    <name evidence="2" type="ORF">FCALED_LOCUS13405</name>
</gene>
<organism evidence="2 3">
    <name type="scientific">Funneliformis caledonium</name>
    <dbReference type="NCBI Taxonomy" id="1117310"/>
    <lineage>
        <taxon>Eukaryota</taxon>
        <taxon>Fungi</taxon>
        <taxon>Fungi incertae sedis</taxon>
        <taxon>Mucoromycota</taxon>
        <taxon>Glomeromycotina</taxon>
        <taxon>Glomeromycetes</taxon>
        <taxon>Glomerales</taxon>
        <taxon>Glomeraceae</taxon>
        <taxon>Funneliformis</taxon>
    </lineage>
</organism>
<proteinExistence type="predicted"/>
<protein>
    <submittedName>
        <fullName evidence="2">8774_t:CDS:1</fullName>
    </submittedName>
</protein>